<keyword evidence="1" id="KW-0378">Hydrolase</keyword>
<dbReference type="InterPro" id="IPR029058">
    <property type="entry name" value="AB_hydrolase_fold"/>
</dbReference>
<organism evidence="1">
    <name type="scientific">Pantoea agglomerans Tx10</name>
    <dbReference type="NCBI Taxonomy" id="1332072"/>
    <lineage>
        <taxon>Bacteria</taxon>
        <taxon>Pseudomonadati</taxon>
        <taxon>Pseudomonadota</taxon>
        <taxon>Gammaproteobacteria</taxon>
        <taxon>Enterobacterales</taxon>
        <taxon>Erwiniaceae</taxon>
        <taxon>Pantoea</taxon>
        <taxon>Pantoea agglomerans group</taxon>
    </lineage>
</organism>
<dbReference type="EMBL" id="MN329808">
    <property type="protein sequence ID" value="QGV13009.1"/>
    <property type="molecule type" value="Genomic_DNA"/>
</dbReference>
<accession>A0A650FPU2</accession>
<gene>
    <name evidence="1" type="primary">pnp2b</name>
</gene>
<dbReference type="Pfam" id="PF06821">
    <property type="entry name" value="Ser_hydrolase"/>
    <property type="match status" value="1"/>
</dbReference>
<name>A0A650FPU2_ENTAG</name>
<dbReference type="InterPro" id="IPR010662">
    <property type="entry name" value="RBBP9/YdeN"/>
</dbReference>
<protein>
    <submittedName>
        <fullName evidence="1">Serine hydrolase</fullName>
    </submittedName>
</protein>
<dbReference type="RefSeq" id="WP_022624466.1">
    <property type="nucleotide sequence ID" value="NZ_KI440941.1"/>
</dbReference>
<dbReference type="GO" id="GO:0016787">
    <property type="term" value="F:hydrolase activity"/>
    <property type="evidence" value="ECO:0007669"/>
    <property type="project" value="UniProtKB-KW"/>
</dbReference>
<proteinExistence type="predicted"/>
<dbReference type="SUPFAM" id="SSF53474">
    <property type="entry name" value="alpha/beta-Hydrolases"/>
    <property type="match status" value="1"/>
</dbReference>
<reference evidence="1" key="1">
    <citation type="submission" date="2019-08" db="EMBL/GenBank/DDBJ databases">
        <authorList>
            <person name="Robinson L.J."/>
            <person name="Verrett J."/>
            <person name="Sorout N."/>
            <person name="Stavrinides J."/>
        </authorList>
    </citation>
    <scope>NUCLEOTIDE SEQUENCE</scope>
    <source>
        <strain evidence="1">Tx10</strain>
    </source>
</reference>
<dbReference type="Gene3D" id="3.40.50.1820">
    <property type="entry name" value="alpha/beta hydrolase"/>
    <property type="match status" value="1"/>
</dbReference>
<sequence length="186" mass="20589">MTTTYLIVPGYTNSGPDHWQSFIEKKYSNVLRILQDDWNSPSSLWVKRLNQVIAVTRGDIVLLGHSCGAVTVAQWAAAHSCQRVKSLILVAPADVDAETAIEPIRQQRSLPTSRLGYSSLLIHSDNDEHLSLTRARILAEQWGCETREFSGAGHIHTAAGYGEWPEGESLFESFTGINLIKAEGRD</sequence>
<evidence type="ECO:0000313" key="1">
    <source>
        <dbReference type="EMBL" id="QGV13009.1"/>
    </source>
</evidence>
<dbReference type="AlphaFoldDB" id="A0A650FPU2"/>